<dbReference type="AlphaFoldDB" id="B4CWC2"/>
<evidence type="ECO:0000313" key="2">
    <source>
        <dbReference type="Proteomes" id="UP000005824"/>
    </source>
</evidence>
<keyword evidence="2" id="KW-1185">Reference proteome</keyword>
<organism evidence="1 2">
    <name type="scientific">Chthoniobacter flavus Ellin428</name>
    <dbReference type="NCBI Taxonomy" id="497964"/>
    <lineage>
        <taxon>Bacteria</taxon>
        <taxon>Pseudomonadati</taxon>
        <taxon>Verrucomicrobiota</taxon>
        <taxon>Spartobacteria</taxon>
        <taxon>Chthoniobacterales</taxon>
        <taxon>Chthoniobacteraceae</taxon>
        <taxon>Chthoniobacter</taxon>
    </lineage>
</organism>
<name>B4CWC2_9BACT</name>
<proteinExistence type="predicted"/>
<dbReference type="EMBL" id="ABVL01000002">
    <property type="protein sequence ID" value="EDY21714.1"/>
    <property type="molecule type" value="Genomic_DNA"/>
</dbReference>
<accession>B4CWC2</accession>
<gene>
    <name evidence="1" type="ORF">CfE428DRAFT_0959</name>
</gene>
<dbReference type="eggNOG" id="ENOG5033SAC">
    <property type="taxonomic scope" value="Bacteria"/>
</dbReference>
<evidence type="ECO:0000313" key="1">
    <source>
        <dbReference type="EMBL" id="EDY21714.1"/>
    </source>
</evidence>
<comment type="caution">
    <text evidence="1">The sequence shown here is derived from an EMBL/GenBank/DDBJ whole genome shotgun (WGS) entry which is preliminary data.</text>
</comment>
<dbReference type="STRING" id="497964.CfE428DRAFT_0959"/>
<dbReference type="Proteomes" id="UP000005824">
    <property type="component" value="Unassembled WGS sequence"/>
</dbReference>
<reference evidence="1 2" key="1">
    <citation type="journal article" date="2011" name="J. Bacteriol.">
        <title>Genome sequence of Chthoniobacter flavus Ellin428, an aerobic heterotrophic soil bacterium.</title>
        <authorList>
            <person name="Kant R."/>
            <person name="van Passel M.W."/>
            <person name="Palva A."/>
            <person name="Lucas S."/>
            <person name="Lapidus A."/>
            <person name="Glavina Del Rio T."/>
            <person name="Dalin E."/>
            <person name="Tice H."/>
            <person name="Bruce D."/>
            <person name="Goodwin L."/>
            <person name="Pitluck S."/>
            <person name="Larimer F.W."/>
            <person name="Land M.L."/>
            <person name="Hauser L."/>
            <person name="Sangwan P."/>
            <person name="de Vos W.M."/>
            <person name="Janssen P.H."/>
            <person name="Smidt H."/>
        </authorList>
    </citation>
    <scope>NUCLEOTIDE SEQUENCE [LARGE SCALE GENOMIC DNA]</scope>
    <source>
        <strain evidence="1 2">Ellin428</strain>
    </source>
</reference>
<sequence length="304" mass="33113" precursor="true">MVAASVLSILVLMFSSIFSSASRAWIVGSGNVERRRNVRALTDFIGNELKAAMLPVQTVSGSTTGNLQFLVDPSNTQVPAAYQNSDCVFWQAPLATESTYGDIAEIGYFVKWQDDGKGNSVPTLCRFFVNPSVRASDGSLGVNPDYLIFDPDKNRWLSPPVIDDVAPATAATGYRGVFGENVVGLWIRCYGLDGTELPRSFDSRVGYSCKMQQPDANGNPQTWQETRYLPAKIEVSIVQVDSHYAPRLAAAGPAIRTLTSTNSIRDAEQFLEAYRTQALGSTPLKALLPGLRIYSTEVLLTNAQ</sequence>
<dbReference type="InParanoid" id="B4CWC2"/>
<protein>
    <submittedName>
        <fullName evidence="1">Uncharacterized protein</fullName>
    </submittedName>
</protein>